<reference evidence="1" key="1">
    <citation type="submission" date="2022-10" db="EMBL/GenBank/DDBJ databases">
        <title>The complete genomes of actinobacterial strains from the NBC collection.</title>
        <authorList>
            <person name="Joergensen T.S."/>
            <person name="Alvarez Arevalo M."/>
            <person name="Sterndorff E.B."/>
            <person name="Faurdal D."/>
            <person name="Vuksanovic O."/>
            <person name="Mourched A.-S."/>
            <person name="Charusanti P."/>
            <person name="Shaw S."/>
            <person name="Blin K."/>
            <person name="Weber T."/>
        </authorList>
    </citation>
    <scope>NUCLEOTIDE SEQUENCE</scope>
    <source>
        <strain evidence="1">NBC 01771</strain>
    </source>
</reference>
<organism evidence="1 2">
    <name type="scientific">Streptomyces scopuliridis</name>
    <dbReference type="NCBI Taxonomy" id="452529"/>
    <lineage>
        <taxon>Bacteria</taxon>
        <taxon>Bacillati</taxon>
        <taxon>Actinomycetota</taxon>
        <taxon>Actinomycetes</taxon>
        <taxon>Kitasatosporales</taxon>
        <taxon>Streptomycetaceae</taxon>
        <taxon>Streptomyces</taxon>
    </lineage>
</organism>
<evidence type="ECO:0000313" key="1">
    <source>
        <dbReference type="EMBL" id="WSC01240.1"/>
    </source>
</evidence>
<gene>
    <name evidence="1" type="ORF">OG835_32415</name>
</gene>
<proteinExistence type="predicted"/>
<keyword evidence="2" id="KW-1185">Reference proteome</keyword>
<sequence>MTTLADAVRAQFERDHPRGKNTLLCVGLCRQRKDREDFRETPWHGRAANYQRFASRLVAEVPRSADVIRAHERPYRAAVERSRREVGAGPLGDAEQGTHGR</sequence>
<dbReference type="EMBL" id="CP109109">
    <property type="protein sequence ID" value="WSC01240.1"/>
    <property type="molecule type" value="Genomic_DNA"/>
</dbReference>
<evidence type="ECO:0000313" key="2">
    <source>
        <dbReference type="Proteomes" id="UP001348369"/>
    </source>
</evidence>
<name>A0ACD4ZSP8_9ACTN</name>
<accession>A0ACD4ZSP8</accession>
<protein>
    <submittedName>
        <fullName evidence="1">Uncharacterized protein</fullName>
    </submittedName>
</protein>
<dbReference type="Proteomes" id="UP001348369">
    <property type="component" value="Chromosome"/>
</dbReference>